<dbReference type="RefSeq" id="WP_157736902.1">
    <property type="nucleotide sequence ID" value="NZ_CP022521.1"/>
</dbReference>
<dbReference type="Proteomes" id="UP000204221">
    <property type="component" value="Chromosome"/>
</dbReference>
<sequence length="211" mass="23063">MRAHEMKTLTTLSIATVALLTTSCASTSQDHEDYQSRLPDSCFDNVEDALEEFSGELYDQVRYDTDNEGNGDPGDHSIGLMNCYVIFFPDDLREAEGPVLRHARFSYDLITEDLRLGAPEKAASERYQRKLDAVPPGVTAVPTSGVGDESHSWYQEQPASGAHAVSRRHNLTLEVIVSGNDRNADGTEAPMPGTEAEQMARMLAAAVISSL</sequence>
<dbReference type="KEGG" id="ahg:AHOG_17970"/>
<gene>
    <name evidence="2" type="ORF">AHOG_17970</name>
</gene>
<dbReference type="EMBL" id="CP022521">
    <property type="protein sequence ID" value="ASO21219.1"/>
    <property type="molecule type" value="Genomic_DNA"/>
</dbReference>
<organism evidence="2 3">
    <name type="scientific">Actinoalloteichus hoggarensis</name>
    <dbReference type="NCBI Taxonomy" id="1470176"/>
    <lineage>
        <taxon>Bacteria</taxon>
        <taxon>Bacillati</taxon>
        <taxon>Actinomycetota</taxon>
        <taxon>Actinomycetes</taxon>
        <taxon>Pseudonocardiales</taxon>
        <taxon>Pseudonocardiaceae</taxon>
        <taxon>Actinoalloteichus</taxon>
    </lineage>
</organism>
<accession>A0A221W6M1</accession>
<proteinExistence type="predicted"/>
<evidence type="ECO:0000313" key="3">
    <source>
        <dbReference type="Proteomes" id="UP000204221"/>
    </source>
</evidence>
<name>A0A221W6M1_9PSEU</name>
<evidence type="ECO:0000313" key="2">
    <source>
        <dbReference type="EMBL" id="ASO21219.1"/>
    </source>
</evidence>
<dbReference type="PROSITE" id="PS51257">
    <property type="entry name" value="PROKAR_LIPOPROTEIN"/>
    <property type="match status" value="1"/>
</dbReference>
<evidence type="ECO:0000256" key="1">
    <source>
        <dbReference type="SAM" id="MobiDB-lite"/>
    </source>
</evidence>
<feature type="region of interest" description="Disordered" evidence="1">
    <location>
        <begin position="143"/>
        <end position="165"/>
    </location>
</feature>
<protein>
    <submittedName>
        <fullName evidence="2">Uncharacterized protein</fullName>
    </submittedName>
</protein>
<dbReference type="AlphaFoldDB" id="A0A221W6M1"/>
<dbReference type="OrthoDB" id="9991015at2"/>
<keyword evidence="3" id="KW-1185">Reference proteome</keyword>
<reference evidence="2 3" key="1">
    <citation type="submission" date="2017-07" db="EMBL/GenBank/DDBJ databases">
        <title>Complete genome sequence of Actinoalloteichus hoggarensis DSM 45943, type strain of Actinoalloteichus hoggarensis.</title>
        <authorList>
            <person name="Ruckert C."/>
            <person name="Nouioui I."/>
            <person name="Willmese J."/>
            <person name="van Wezel G."/>
            <person name="Klenk H.-P."/>
            <person name="Kalinowski J."/>
            <person name="Zotchev S.B."/>
        </authorList>
    </citation>
    <scope>NUCLEOTIDE SEQUENCE [LARGE SCALE GENOMIC DNA]</scope>
    <source>
        <strain evidence="2 3">DSM 45943</strain>
    </source>
</reference>